<gene>
    <name evidence="2" type="ORF">SMN809_LOCUS23247</name>
</gene>
<reference evidence="2" key="1">
    <citation type="submission" date="2021-02" db="EMBL/GenBank/DDBJ databases">
        <authorList>
            <person name="Nowell W R."/>
        </authorList>
    </citation>
    <scope>NUCLEOTIDE SEQUENCE</scope>
</reference>
<name>A0A8S2SJW3_9BILA</name>
<evidence type="ECO:0000313" key="2">
    <source>
        <dbReference type="EMBL" id="CAF4233474.1"/>
    </source>
</evidence>
<sequence>MHIDFLQIGSDSSFTDQSDSDRSRFLSDHSSDGDDHRTLVGFESPMGQKVPVYNTPTLGVLGDRSKIYSQRFQAS</sequence>
<feature type="compositionally biased region" description="Basic and acidic residues" evidence="1">
    <location>
        <begin position="19"/>
        <end position="38"/>
    </location>
</feature>
<accession>A0A8S2SJW3</accession>
<feature type="region of interest" description="Disordered" evidence="1">
    <location>
        <begin position="1"/>
        <end position="43"/>
    </location>
</feature>
<protein>
    <submittedName>
        <fullName evidence="2">Uncharacterized protein</fullName>
    </submittedName>
</protein>
<dbReference type="AlphaFoldDB" id="A0A8S2SJW3"/>
<comment type="caution">
    <text evidence="2">The sequence shown here is derived from an EMBL/GenBank/DDBJ whole genome shotgun (WGS) entry which is preliminary data.</text>
</comment>
<organism evidence="2 3">
    <name type="scientific">Rotaria magnacalcarata</name>
    <dbReference type="NCBI Taxonomy" id="392030"/>
    <lineage>
        <taxon>Eukaryota</taxon>
        <taxon>Metazoa</taxon>
        <taxon>Spiralia</taxon>
        <taxon>Gnathifera</taxon>
        <taxon>Rotifera</taxon>
        <taxon>Eurotatoria</taxon>
        <taxon>Bdelloidea</taxon>
        <taxon>Philodinida</taxon>
        <taxon>Philodinidae</taxon>
        <taxon>Rotaria</taxon>
    </lineage>
</organism>
<proteinExistence type="predicted"/>
<evidence type="ECO:0000313" key="3">
    <source>
        <dbReference type="Proteomes" id="UP000676336"/>
    </source>
</evidence>
<feature type="non-terminal residue" evidence="2">
    <location>
        <position position="75"/>
    </location>
</feature>
<evidence type="ECO:0000256" key="1">
    <source>
        <dbReference type="SAM" id="MobiDB-lite"/>
    </source>
</evidence>
<dbReference type="Proteomes" id="UP000676336">
    <property type="component" value="Unassembled WGS sequence"/>
</dbReference>
<dbReference type="EMBL" id="CAJOBI010023935">
    <property type="protein sequence ID" value="CAF4233474.1"/>
    <property type="molecule type" value="Genomic_DNA"/>
</dbReference>